<reference evidence="1" key="1">
    <citation type="submission" date="2009-10" db="EMBL/GenBank/DDBJ databases">
        <title>Diversity of trophic interactions inside an arsenic-rich microbial ecosystem.</title>
        <authorList>
            <person name="Bertin P.N."/>
            <person name="Heinrich-Salmeron A."/>
            <person name="Pelletier E."/>
            <person name="Goulhen-Chollet F."/>
            <person name="Arsene-Ploetze F."/>
            <person name="Gallien S."/>
            <person name="Calteau A."/>
            <person name="Vallenet D."/>
            <person name="Casiot C."/>
            <person name="Chane-Woon-Ming B."/>
            <person name="Giloteaux L."/>
            <person name="Barakat M."/>
            <person name="Bonnefoy V."/>
            <person name="Bruneel O."/>
            <person name="Chandler M."/>
            <person name="Cleiss J."/>
            <person name="Duran R."/>
            <person name="Elbaz-Poulichet F."/>
            <person name="Fonknechten N."/>
            <person name="Lauga B."/>
            <person name="Mornico D."/>
            <person name="Ortet P."/>
            <person name="Schaeffer C."/>
            <person name="Siguier P."/>
            <person name="Alexander Thil Smith A."/>
            <person name="Van Dorsselaer A."/>
            <person name="Weissenbach J."/>
            <person name="Medigue C."/>
            <person name="Le Paslier D."/>
        </authorList>
    </citation>
    <scope>NUCLEOTIDE SEQUENCE</scope>
</reference>
<dbReference type="AlphaFoldDB" id="E6PHJ5"/>
<proteinExistence type="predicted"/>
<comment type="caution">
    <text evidence="1">The sequence shown here is derived from an EMBL/GenBank/DDBJ whole genome shotgun (WGS) entry which is preliminary data.</text>
</comment>
<gene>
    <name evidence="1" type="ORF">CARN1_1100</name>
</gene>
<sequence>MNGVGIDTVRAFERIEEAKQRVGRAFVPGAAARPGDIASGTAPQRTLDPLSVAAPEGARFVVRLRDGSDAYTFDGGFSLRDGALVDRNGDAVLGYARPGAPLQPLHIDAVDRALHEVRNVRIDADGALRYEREIFNPRDGRTERESVLAGRVALARFPAGSRLRAVDARIERAPEGVTAHLGTPGERGFAALTPHARARSGISIDASLTRLQDAYLQLEALLAAHKAQGSVAKTTMDLLK</sequence>
<dbReference type="SUPFAM" id="SSF117143">
    <property type="entry name" value="Flagellar hook protein flgE"/>
    <property type="match status" value="1"/>
</dbReference>
<dbReference type="EMBL" id="CABL01000017">
    <property type="protein sequence ID" value="CBH75933.1"/>
    <property type="molecule type" value="Genomic_DNA"/>
</dbReference>
<evidence type="ECO:0000313" key="1">
    <source>
        <dbReference type="EMBL" id="CBH75933.1"/>
    </source>
</evidence>
<accession>E6PHJ5</accession>
<dbReference type="InterPro" id="IPR037925">
    <property type="entry name" value="FlgE/F/G-like"/>
</dbReference>
<organism evidence="1">
    <name type="scientific">mine drainage metagenome</name>
    <dbReference type="NCBI Taxonomy" id="410659"/>
    <lineage>
        <taxon>unclassified sequences</taxon>
        <taxon>metagenomes</taxon>
        <taxon>ecological metagenomes</taxon>
    </lineage>
</organism>
<name>E6PHJ5_9ZZZZ</name>
<protein>
    <submittedName>
        <fullName evidence="1">Uncharacterized protein</fullName>
    </submittedName>
</protein>